<dbReference type="InterPro" id="IPR056539">
    <property type="entry name" value="NuiA-like"/>
</dbReference>
<dbReference type="EMBL" id="KI966371">
    <property type="protein sequence ID" value="EWC48709.1"/>
    <property type="molecule type" value="Genomic_DNA"/>
</dbReference>
<dbReference type="AlphaFoldDB" id="W7HYX7"/>
<dbReference type="OrthoDB" id="5366485at2759"/>
<dbReference type="PANTHER" id="PTHR42093:SF1">
    <property type="match status" value="1"/>
</dbReference>
<protein>
    <submittedName>
        <fullName evidence="1">Uncharacterized protein</fullName>
    </submittedName>
</protein>
<organism evidence="1 2">
    <name type="scientific">Drechslerella stenobrocha 248</name>
    <dbReference type="NCBI Taxonomy" id="1043628"/>
    <lineage>
        <taxon>Eukaryota</taxon>
        <taxon>Fungi</taxon>
        <taxon>Dikarya</taxon>
        <taxon>Ascomycota</taxon>
        <taxon>Pezizomycotina</taxon>
        <taxon>Orbiliomycetes</taxon>
        <taxon>Orbiliales</taxon>
        <taxon>Orbiliaceae</taxon>
        <taxon>Drechslerella</taxon>
    </lineage>
</organism>
<name>W7HYX7_9PEZI</name>
<dbReference type="Proteomes" id="UP000024837">
    <property type="component" value="Unassembled WGS sequence"/>
</dbReference>
<evidence type="ECO:0000313" key="1">
    <source>
        <dbReference type="EMBL" id="EWC48709.1"/>
    </source>
</evidence>
<gene>
    <name evidence="1" type="ORF">DRE_00014</name>
</gene>
<keyword evidence="2" id="KW-1185">Reference proteome</keyword>
<reference evidence="1 2" key="1">
    <citation type="submission" date="2013-05" db="EMBL/GenBank/DDBJ databases">
        <title>Drechslerella stenobrocha genome reveals carnivorous origination and mechanical trapping mechanism of predatory fungi.</title>
        <authorList>
            <person name="Liu X."/>
            <person name="Zhang W."/>
            <person name="Liu K."/>
        </authorList>
    </citation>
    <scope>NUCLEOTIDE SEQUENCE [LARGE SCALE GENOMIC DNA]</scope>
    <source>
        <strain evidence="1 2">248</strain>
    </source>
</reference>
<dbReference type="PANTHER" id="PTHR42093">
    <property type="match status" value="1"/>
</dbReference>
<proteinExistence type="predicted"/>
<dbReference type="Pfam" id="PF23151">
    <property type="entry name" value="NuiA_2"/>
    <property type="match status" value="1"/>
</dbReference>
<evidence type="ECO:0000313" key="2">
    <source>
        <dbReference type="Proteomes" id="UP000024837"/>
    </source>
</evidence>
<dbReference type="HOGENOM" id="CLU_092474_1_0_1"/>
<sequence length="150" mass="16240">MSDEDYAAFLQKANKDYAPVSGTGAASGGQISSKAHKAIRALGERFYSSDADEPFVDVTFEWSGSNLPDEAEFETLVDTGSVTAKEPPRSWDLTDSYKDVISAVQEAAGGGSEAAVYRVEETETRFIYYILALDKSHKQLVGVKALSIET</sequence>
<accession>W7HYX7</accession>